<keyword evidence="1" id="KW-0812">Transmembrane</keyword>
<accession>A0A6P2HEJ9</accession>
<proteinExistence type="predicted"/>
<keyword evidence="1" id="KW-1133">Transmembrane helix</keyword>
<evidence type="ECO:0000256" key="1">
    <source>
        <dbReference type="SAM" id="Phobius"/>
    </source>
</evidence>
<evidence type="ECO:0000313" key="3">
    <source>
        <dbReference type="Proteomes" id="UP000494261"/>
    </source>
</evidence>
<dbReference type="AlphaFoldDB" id="A0A6P2HEJ9"/>
<evidence type="ECO:0000313" key="2">
    <source>
        <dbReference type="EMBL" id="VWB15159.1"/>
    </source>
</evidence>
<gene>
    <name evidence="2" type="ORF">BLA13014_00417</name>
</gene>
<organism evidence="2 3">
    <name type="scientific">Burkholderia aenigmatica</name>
    <dbReference type="NCBI Taxonomy" id="2015348"/>
    <lineage>
        <taxon>Bacteria</taxon>
        <taxon>Pseudomonadati</taxon>
        <taxon>Pseudomonadota</taxon>
        <taxon>Betaproteobacteria</taxon>
        <taxon>Burkholderiales</taxon>
        <taxon>Burkholderiaceae</taxon>
        <taxon>Burkholderia</taxon>
        <taxon>Burkholderia cepacia complex</taxon>
    </lineage>
</organism>
<keyword evidence="1" id="KW-0472">Membrane</keyword>
<sequence>MSLSAYLPSKHRLAQEVIATTVGVLVAAWIISKWPAAKKLVDGNTIWSTSQSDFPTS</sequence>
<protein>
    <submittedName>
        <fullName evidence="2">Uncharacterized protein</fullName>
    </submittedName>
</protein>
<dbReference type="Proteomes" id="UP000494261">
    <property type="component" value="Unassembled WGS sequence"/>
</dbReference>
<dbReference type="RefSeq" id="WP_155623365.1">
    <property type="nucleotide sequence ID" value="NZ_CABVQC010000002.1"/>
</dbReference>
<feature type="transmembrane region" description="Helical" evidence="1">
    <location>
        <begin position="12"/>
        <end position="31"/>
    </location>
</feature>
<reference evidence="2 3" key="1">
    <citation type="submission" date="2019-09" db="EMBL/GenBank/DDBJ databases">
        <authorList>
            <person name="Depoorter E."/>
        </authorList>
    </citation>
    <scope>NUCLEOTIDE SEQUENCE [LARGE SCALE GENOMIC DNA]</scope>
    <source>
        <strain evidence="2">LMG 13014</strain>
    </source>
</reference>
<name>A0A6P2HEJ9_9BURK</name>
<dbReference type="EMBL" id="CABVQC010000002">
    <property type="protein sequence ID" value="VWB15159.1"/>
    <property type="molecule type" value="Genomic_DNA"/>
</dbReference>